<evidence type="ECO:0000256" key="2">
    <source>
        <dbReference type="SAM" id="SignalP"/>
    </source>
</evidence>
<proteinExistence type="predicted"/>
<reference evidence="3" key="1">
    <citation type="submission" date="2023-05" db="EMBL/GenBank/DDBJ databases">
        <title>Genome and transcriptome analyses reveal genes involved in the formation of fine ridges on petal epidermal cells in Hibiscus trionum.</title>
        <authorList>
            <person name="Koshimizu S."/>
            <person name="Masuda S."/>
            <person name="Ishii T."/>
            <person name="Shirasu K."/>
            <person name="Hoshino A."/>
            <person name="Arita M."/>
        </authorList>
    </citation>
    <scope>NUCLEOTIDE SEQUENCE</scope>
    <source>
        <strain evidence="3">Hamamatsu line</strain>
    </source>
</reference>
<evidence type="ECO:0000313" key="4">
    <source>
        <dbReference type="Proteomes" id="UP001165190"/>
    </source>
</evidence>
<feature type="region of interest" description="Disordered" evidence="1">
    <location>
        <begin position="67"/>
        <end position="106"/>
    </location>
</feature>
<name>A0A9W7I085_HIBTR</name>
<dbReference type="EMBL" id="BSYR01000021">
    <property type="protein sequence ID" value="GMI86277.1"/>
    <property type="molecule type" value="Genomic_DNA"/>
</dbReference>
<keyword evidence="4" id="KW-1185">Reference proteome</keyword>
<feature type="chain" id="PRO_5040996883" evidence="2">
    <location>
        <begin position="31"/>
        <end position="106"/>
    </location>
</feature>
<gene>
    <name evidence="3" type="ORF">HRI_002297000</name>
</gene>
<keyword evidence="2" id="KW-0732">Signal</keyword>
<dbReference type="AlphaFoldDB" id="A0A9W7I085"/>
<organism evidence="3 4">
    <name type="scientific">Hibiscus trionum</name>
    <name type="common">Flower of an hour</name>
    <dbReference type="NCBI Taxonomy" id="183268"/>
    <lineage>
        <taxon>Eukaryota</taxon>
        <taxon>Viridiplantae</taxon>
        <taxon>Streptophyta</taxon>
        <taxon>Embryophyta</taxon>
        <taxon>Tracheophyta</taxon>
        <taxon>Spermatophyta</taxon>
        <taxon>Magnoliopsida</taxon>
        <taxon>eudicotyledons</taxon>
        <taxon>Gunneridae</taxon>
        <taxon>Pentapetalae</taxon>
        <taxon>rosids</taxon>
        <taxon>malvids</taxon>
        <taxon>Malvales</taxon>
        <taxon>Malvaceae</taxon>
        <taxon>Malvoideae</taxon>
        <taxon>Hibiscus</taxon>
    </lineage>
</organism>
<dbReference type="Proteomes" id="UP001165190">
    <property type="component" value="Unassembled WGS sequence"/>
</dbReference>
<sequence length="106" mass="12269">MAAGRLKPCPKFYLPFFLLQWLLSLGLTQAQQGYVNNQQPACEDASKDNNITRGFSCNAHRASRTHIYRQEKQGSARQGSPADHKNHPSRWATWKRNNTLPLRRYR</sequence>
<protein>
    <submittedName>
        <fullName evidence="3">Uncharacterized protein</fullName>
    </submittedName>
</protein>
<evidence type="ECO:0000313" key="3">
    <source>
        <dbReference type="EMBL" id="GMI86277.1"/>
    </source>
</evidence>
<feature type="signal peptide" evidence="2">
    <location>
        <begin position="1"/>
        <end position="30"/>
    </location>
</feature>
<comment type="caution">
    <text evidence="3">The sequence shown here is derived from an EMBL/GenBank/DDBJ whole genome shotgun (WGS) entry which is preliminary data.</text>
</comment>
<evidence type="ECO:0000256" key="1">
    <source>
        <dbReference type="SAM" id="MobiDB-lite"/>
    </source>
</evidence>
<accession>A0A9W7I085</accession>